<dbReference type="EMBL" id="JACXSI010000066">
    <property type="protein sequence ID" value="MBD3110308.1"/>
    <property type="molecule type" value="Genomic_DNA"/>
</dbReference>
<organism evidence="2 3">
    <name type="scientific">Peribacillus faecalis</name>
    <dbReference type="NCBI Taxonomy" id="2772559"/>
    <lineage>
        <taxon>Bacteria</taxon>
        <taxon>Bacillati</taxon>
        <taxon>Bacillota</taxon>
        <taxon>Bacilli</taxon>
        <taxon>Bacillales</taxon>
        <taxon>Bacillaceae</taxon>
        <taxon>Peribacillus</taxon>
    </lineage>
</organism>
<feature type="region of interest" description="Disordered" evidence="1">
    <location>
        <begin position="1"/>
        <end position="50"/>
    </location>
</feature>
<feature type="compositionally biased region" description="Basic and acidic residues" evidence="1">
    <location>
        <begin position="17"/>
        <end position="26"/>
    </location>
</feature>
<keyword evidence="3" id="KW-1185">Reference proteome</keyword>
<comment type="caution">
    <text evidence="2">The sequence shown here is derived from an EMBL/GenBank/DDBJ whole genome shotgun (WGS) entry which is preliminary data.</text>
</comment>
<feature type="compositionally biased region" description="Polar residues" evidence="1">
    <location>
        <begin position="35"/>
        <end position="50"/>
    </location>
</feature>
<reference evidence="2" key="1">
    <citation type="submission" date="2020-09" db="EMBL/GenBank/DDBJ databases">
        <title>Bacillus faecalis sp. nov., a moderately halophilic bacterium isolated from cow faeces.</title>
        <authorList>
            <person name="Jiang L."/>
            <person name="Lee J."/>
        </authorList>
    </citation>
    <scope>NUCLEOTIDE SEQUENCE</scope>
    <source>
        <strain evidence="2">AGMB 02131</strain>
    </source>
</reference>
<name>A0A927CZ16_9BACI</name>
<proteinExistence type="predicted"/>
<gene>
    <name evidence="2" type="ORF">IEO70_18440</name>
</gene>
<evidence type="ECO:0008006" key="4">
    <source>
        <dbReference type="Google" id="ProtNLM"/>
    </source>
</evidence>
<dbReference type="RefSeq" id="WP_190999841.1">
    <property type="nucleotide sequence ID" value="NZ_JACXSI010000066.1"/>
</dbReference>
<accession>A0A927CZ16</accession>
<evidence type="ECO:0000313" key="3">
    <source>
        <dbReference type="Proteomes" id="UP000602076"/>
    </source>
</evidence>
<evidence type="ECO:0000313" key="2">
    <source>
        <dbReference type="EMBL" id="MBD3110308.1"/>
    </source>
</evidence>
<dbReference type="AlphaFoldDB" id="A0A927CZ16"/>
<evidence type="ECO:0000256" key="1">
    <source>
        <dbReference type="SAM" id="MobiDB-lite"/>
    </source>
</evidence>
<dbReference type="Proteomes" id="UP000602076">
    <property type="component" value="Unassembled WGS sequence"/>
</dbReference>
<sequence length="50" mass="5717">MGKRNKSKRFFQQSKDSVSKHAERFPYRMTLSEAEAQQTSNYGSTESGSL</sequence>
<protein>
    <recommendedName>
        <fullName evidence="4">Competence protein</fullName>
    </recommendedName>
</protein>